<evidence type="ECO:0000259" key="3">
    <source>
        <dbReference type="Pfam" id="PF13439"/>
    </source>
</evidence>
<dbReference type="Pfam" id="PF13439">
    <property type="entry name" value="Glyco_transf_4"/>
    <property type="match status" value="1"/>
</dbReference>
<proteinExistence type="predicted"/>
<accession>A0ABY1R3A5</accession>
<feature type="domain" description="Glycosyl transferase family 1" evidence="2">
    <location>
        <begin position="201"/>
        <end position="360"/>
    </location>
</feature>
<dbReference type="CDD" id="cd03811">
    <property type="entry name" value="GT4_GT28_WabH-like"/>
    <property type="match status" value="1"/>
</dbReference>
<dbReference type="EMBL" id="FXUO01000002">
    <property type="protein sequence ID" value="SMP90885.1"/>
    <property type="molecule type" value="Genomic_DNA"/>
</dbReference>
<feature type="coiled-coil region" evidence="1">
    <location>
        <begin position="345"/>
        <end position="372"/>
    </location>
</feature>
<evidence type="ECO:0000259" key="2">
    <source>
        <dbReference type="Pfam" id="PF00534"/>
    </source>
</evidence>
<dbReference type="InterPro" id="IPR001296">
    <property type="entry name" value="Glyco_trans_1"/>
</dbReference>
<keyword evidence="1" id="KW-0175">Coiled coil</keyword>
<reference evidence="4 5" key="1">
    <citation type="submission" date="2017-05" db="EMBL/GenBank/DDBJ databases">
        <authorList>
            <person name="Varghese N."/>
            <person name="Submissions S."/>
        </authorList>
    </citation>
    <scope>NUCLEOTIDE SEQUENCE [LARGE SCALE GENOMIC DNA]</scope>
    <source>
        <strain evidence="4 5">DSM 18015</strain>
    </source>
</reference>
<sequence>MNQKIKVLFRHRSMEMGGVEKVILSLLENLDKSKFDITYLVNLYQGELRDKVPSHVHYIKINRGKEDFSENPLIQKIQLFLRGLRIKFFETFPAWIDKIYLDKKFDIEIASTYSDFAPVLESANKKSKKIGWFHSDITFPKLQPLVPKILNQIPKFDYFIFGSQQTKDILETTYPDLDVPDNKVILNAIPIQEIKQKAEEFVPDFGTSVPVFVSVGRLHSRKGFHKLVEVHSQLIKDGFPNKIIIIGDGEEKENLENLAKELGVEDSFVLMGSLLNPYPYVKNADFFIMPSESEGWPLIIADTLILQKPIISTAVGGIPEMITHQENGYLINYDHNEIYQAMKEFMTNQHLIENLQKNLKNSENQFDNQKIFDAIENILTNLAEK</sequence>
<evidence type="ECO:0000313" key="5">
    <source>
        <dbReference type="Proteomes" id="UP001158050"/>
    </source>
</evidence>
<gene>
    <name evidence="4" type="ORF">SAMN05421679_102478</name>
</gene>
<feature type="domain" description="Glycosyltransferase subfamily 4-like N-terminal" evidence="3">
    <location>
        <begin position="16"/>
        <end position="189"/>
    </location>
</feature>
<name>A0ABY1R3A5_9FLAO</name>
<organism evidence="4 5">
    <name type="scientific">Epilithonimonas pallida</name>
    <dbReference type="NCBI Taxonomy" id="373671"/>
    <lineage>
        <taxon>Bacteria</taxon>
        <taxon>Pseudomonadati</taxon>
        <taxon>Bacteroidota</taxon>
        <taxon>Flavobacteriia</taxon>
        <taxon>Flavobacteriales</taxon>
        <taxon>Weeksellaceae</taxon>
        <taxon>Chryseobacterium group</taxon>
        <taxon>Epilithonimonas</taxon>
    </lineage>
</organism>
<dbReference type="RefSeq" id="WP_283415961.1">
    <property type="nucleotide sequence ID" value="NZ_FXUO01000002.1"/>
</dbReference>
<dbReference type="SUPFAM" id="SSF53756">
    <property type="entry name" value="UDP-Glycosyltransferase/glycogen phosphorylase"/>
    <property type="match status" value="1"/>
</dbReference>
<keyword evidence="5" id="KW-1185">Reference proteome</keyword>
<evidence type="ECO:0000256" key="1">
    <source>
        <dbReference type="SAM" id="Coils"/>
    </source>
</evidence>
<evidence type="ECO:0000313" key="4">
    <source>
        <dbReference type="EMBL" id="SMP90885.1"/>
    </source>
</evidence>
<dbReference type="PANTHER" id="PTHR12526">
    <property type="entry name" value="GLYCOSYLTRANSFERASE"/>
    <property type="match status" value="1"/>
</dbReference>
<dbReference type="Pfam" id="PF00534">
    <property type="entry name" value="Glycos_transf_1"/>
    <property type="match status" value="1"/>
</dbReference>
<dbReference type="PANTHER" id="PTHR12526:SF630">
    <property type="entry name" value="GLYCOSYLTRANSFERASE"/>
    <property type="match status" value="1"/>
</dbReference>
<comment type="caution">
    <text evidence="4">The sequence shown here is derived from an EMBL/GenBank/DDBJ whole genome shotgun (WGS) entry which is preliminary data.</text>
</comment>
<protein>
    <submittedName>
        <fullName evidence="4">Glycosyltransferase involved in cell wall bisynthesis</fullName>
    </submittedName>
</protein>
<dbReference type="Gene3D" id="3.40.50.2000">
    <property type="entry name" value="Glycogen Phosphorylase B"/>
    <property type="match status" value="2"/>
</dbReference>
<dbReference type="Proteomes" id="UP001158050">
    <property type="component" value="Unassembled WGS sequence"/>
</dbReference>
<dbReference type="InterPro" id="IPR028098">
    <property type="entry name" value="Glyco_trans_4-like_N"/>
</dbReference>